<protein>
    <submittedName>
        <fullName evidence="2">Uncharacterized protein</fullName>
    </submittedName>
</protein>
<name>A0A2T2N3L1_CORCC</name>
<evidence type="ECO:0000256" key="1">
    <source>
        <dbReference type="SAM" id="MobiDB-lite"/>
    </source>
</evidence>
<accession>A0A2T2N3L1</accession>
<sequence>MPALCDYPTSPSGTSAPVADASSKNDHASLHANGSINSRNNNSGGGDVQVSKKERELAEKEGTLNALGHNLETQEAKLVEYEFELRKRKREQA</sequence>
<dbReference type="EMBL" id="KZ678151">
    <property type="protein sequence ID" value="PSN60045.1"/>
    <property type="molecule type" value="Genomic_DNA"/>
</dbReference>
<reference evidence="2 3" key="1">
    <citation type="journal article" date="2018" name="Front. Microbiol.">
        <title>Genome-Wide Analysis of Corynespora cassiicola Leaf Fall Disease Putative Effectors.</title>
        <authorList>
            <person name="Lopez D."/>
            <person name="Ribeiro S."/>
            <person name="Label P."/>
            <person name="Fumanal B."/>
            <person name="Venisse J.S."/>
            <person name="Kohler A."/>
            <person name="de Oliveira R.R."/>
            <person name="Labutti K."/>
            <person name="Lipzen A."/>
            <person name="Lail K."/>
            <person name="Bauer D."/>
            <person name="Ohm R.A."/>
            <person name="Barry K.W."/>
            <person name="Spatafora J."/>
            <person name="Grigoriev I.V."/>
            <person name="Martin F.M."/>
            <person name="Pujade-Renaud V."/>
        </authorList>
    </citation>
    <scope>NUCLEOTIDE SEQUENCE [LARGE SCALE GENOMIC DNA]</scope>
    <source>
        <strain evidence="2 3">Philippines</strain>
    </source>
</reference>
<keyword evidence="3" id="KW-1185">Reference proteome</keyword>
<gene>
    <name evidence="2" type="ORF">BS50DRAFT_681875</name>
</gene>
<proteinExistence type="predicted"/>
<organism evidence="2 3">
    <name type="scientific">Corynespora cassiicola Philippines</name>
    <dbReference type="NCBI Taxonomy" id="1448308"/>
    <lineage>
        <taxon>Eukaryota</taxon>
        <taxon>Fungi</taxon>
        <taxon>Dikarya</taxon>
        <taxon>Ascomycota</taxon>
        <taxon>Pezizomycotina</taxon>
        <taxon>Dothideomycetes</taxon>
        <taxon>Pleosporomycetidae</taxon>
        <taxon>Pleosporales</taxon>
        <taxon>Corynesporascaceae</taxon>
        <taxon>Corynespora</taxon>
    </lineage>
</organism>
<feature type="compositionally biased region" description="Basic and acidic residues" evidence="1">
    <location>
        <begin position="50"/>
        <end position="59"/>
    </location>
</feature>
<feature type="compositionally biased region" description="Low complexity" evidence="1">
    <location>
        <begin position="33"/>
        <end position="42"/>
    </location>
</feature>
<dbReference type="AlphaFoldDB" id="A0A2T2N3L1"/>
<dbReference type="Proteomes" id="UP000240883">
    <property type="component" value="Unassembled WGS sequence"/>
</dbReference>
<evidence type="ECO:0000313" key="3">
    <source>
        <dbReference type="Proteomes" id="UP000240883"/>
    </source>
</evidence>
<evidence type="ECO:0000313" key="2">
    <source>
        <dbReference type="EMBL" id="PSN60045.1"/>
    </source>
</evidence>
<feature type="region of interest" description="Disordered" evidence="1">
    <location>
        <begin position="1"/>
        <end position="59"/>
    </location>
</feature>